<accession>A0AAF5DCR2</accession>
<proteinExistence type="predicted"/>
<evidence type="ECO:0000256" key="4">
    <source>
        <dbReference type="ARBA" id="ARBA00022801"/>
    </source>
</evidence>
<dbReference type="CDD" id="cd04280">
    <property type="entry name" value="ZnMc_astacin_like"/>
    <property type="match status" value="4"/>
</dbReference>
<dbReference type="EC" id="3.4.24.-" evidence="9"/>
<keyword evidence="3 8" id="KW-0479">Metal-binding</keyword>
<dbReference type="Gene3D" id="3.40.390.10">
    <property type="entry name" value="Collagenase (Catalytic Domain)"/>
    <property type="match status" value="4"/>
</dbReference>
<feature type="binding site" evidence="8">
    <location>
        <position position="955"/>
    </location>
    <ligand>
        <name>Zn(2+)</name>
        <dbReference type="ChEBI" id="CHEBI:29105"/>
        <note>catalytic</note>
    </ligand>
</feature>
<dbReference type="InterPro" id="IPR035914">
    <property type="entry name" value="Sperma_CUB_dom_sf"/>
</dbReference>
<evidence type="ECO:0000256" key="6">
    <source>
        <dbReference type="ARBA" id="ARBA00023049"/>
    </source>
</evidence>
<feature type="active site" evidence="8">
    <location>
        <position position="225"/>
    </location>
</feature>
<dbReference type="GO" id="GO:0008270">
    <property type="term" value="F:zinc ion binding"/>
    <property type="evidence" value="ECO:0007669"/>
    <property type="project" value="UniProtKB-UniRule"/>
</dbReference>
<feature type="binding site" evidence="8">
    <location>
        <position position="224"/>
    </location>
    <ligand>
        <name>Zn(2+)</name>
        <dbReference type="ChEBI" id="CHEBI:29105"/>
        <note>catalytic</note>
    </ligand>
</feature>
<evidence type="ECO:0000256" key="8">
    <source>
        <dbReference type="PROSITE-ProRule" id="PRU01211"/>
    </source>
</evidence>
<dbReference type="SMART" id="SM00235">
    <property type="entry name" value="ZnMc"/>
    <property type="match status" value="4"/>
</dbReference>
<keyword evidence="1" id="KW-0245">EGF-like domain</keyword>
<dbReference type="GO" id="GO:0004222">
    <property type="term" value="F:metalloendopeptidase activity"/>
    <property type="evidence" value="ECO:0007669"/>
    <property type="project" value="UniProtKB-UniRule"/>
</dbReference>
<dbReference type="Gene3D" id="2.60.120.290">
    <property type="entry name" value="Spermadhesin, CUB domain"/>
    <property type="match status" value="1"/>
</dbReference>
<name>A0AAF5DCR2_STRER</name>
<protein>
    <recommendedName>
        <fullName evidence="9">Metalloendopeptidase</fullName>
        <ecNumber evidence="9">3.4.24.-</ecNumber>
    </recommendedName>
</protein>
<evidence type="ECO:0000313" key="12">
    <source>
        <dbReference type="WBParaSite" id="TCONS_00010376.p1"/>
    </source>
</evidence>
<feature type="disulfide bond" evidence="8">
    <location>
        <begin position="171"/>
        <end position="326"/>
    </location>
</feature>
<dbReference type="AlphaFoldDB" id="A0AAF5DCR2"/>
<dbReference type="InterPro" id="IPR001506">
    <property type="entry name" value="Peptidase_M12A"/>
</dbReference>
<keyword evidence="7 8" id="KW-1015">Disulfide bond</keyword>
<evidence type="ECO:0000313" key="11">
    <source>
        <dbReference type="Proteomes" id="UP000035681"/>
    </source>
</evidence>
<dbReference type="GO" id="GO:0006508">
    <property type="term" value="P:proteolysis"/>
    <property type="evidence" value="ECO:0007669"/>
    <property type="project" value="UniProtKB-KW"/>
</dbReference>
<keyword evidence="11" id="KW-1185">Reference proteome</keyword>
<dbReference type="PRINTS" id="PR00480">
    <property type="entry name" value="ASTACIN"/>
</dbReference>
<feature type="binding site" evidence="8">
    <location>
        <position position="1872"/>
    </location>
    <ligand>
        <name>Zn(2+)</name>
        <dbReference type="ChEBI" id="CHEBI:29105"/>
        <note>catalytic</note>
    </ligand>
</feature>
<dbReference type="Pfam" id="PF01400">
    <property type="entry name" value="Astacin"/>
    <property type="match status" value="4"/>
</dbReference>
<feature type="binding site" evidence="8">
    <location>
        <position position="1882"/>
    </location>
    <ligand>
        <name>Zn(2+)</name>
        <dbReference type="ChEBI" id="CHEBI:29105"/>
        <note>catalytic</note>
    </ligand>
</feature>
<dbReference type="Proteomes" id="UP000035681">
    <property type="component" value="Unplaced"/>
</dbReference>
<dbReference type="SMART" id="SM00181">
    <property type="entry name" value="EGF"/>
    <property type="match status" value="3"/>
</dbReference>
<keyword evidence="5 8" id="KW-0862">Zinc</keyword>
<comment type="caution">
    <text evidence="8">Lacks conserved residue(s) required for the propagation of feature annotation.</text>
</comment>
<feature type="domain" description="Peptidase M12A" evidence="10">
    <location>
        <begin position="1774"/>
        <end position="1975"/>
    </location>
</feature>
<comment type="cofactor">
    <cofactor evidence="8 9">
        <name>Zn(2+)</name>
        <dbReference type="ChEBI" id="CHEBI:29105"/>
    </cofactor>
    <text evidence="8 9">Binds 1 zinc ion per subunit.</text>
</comment>
<feature type="domain" description="Peptidase M12A" evidence="10">
    <location>
        <begin position="852"/>
        <end position="1048"/>
    </location>
</feature>
<dbReference type="InterPro" id="IPR024079">
    <property type="entry name" value="MetalloPept_cat_dom_sf"/>
</dbReference>
<feature type="binding site" evidence="8">
    <location>
        <position position="945"/>
    </location>
    <ligand>
        <name>Zn(2+)</name>
        <dbReference type="ChEBI" id="CHEBI:29105"/>
        <note>catalytic</note>
    </ligand>
</feature>
<dbReference type="SUPFAM" id="SSF57184">
    <property type="entry name" value="Growth factor receptor domain"/>
    <property type="match status" value="1"/>
</dbReference>
<dbReference type="SUPFAM" id="SSF55486">
    <property type="entry name" value="Metalloproteases ('zincins'), catalytic domain"/>
    <property type="match status" value="4"/>
</dbReference>
<evidence type="ECO:0000256" key="5">
    <source>
        <dbReference type="ARBA" id="ARBA00022833"/>
    </source>
</evidence>
<feature type="binding site" evidence="8">
    <location>
        <position position="228"/>
    </location>
    <ligand>
        <name>Zn(2+)</name>
        <dbReference type="ChEBI" id="CHEBI:29105"/>
        <note>catalytic</note>
    </ligand>
</feature>
<feature type="active site" evidence="8">
    <location>
        <position position="946"/>
    </location>
</feature>
<keyword evidence="4 8" id="KW-0378">Hydrolase</keyword>
<dbReference type="CDD" id="cd00054">
    <property type="entry name" value="EGF_CA"/>
    <property type="match status" value="1"/>
</dbReference>
<evidence type="ECO:0000256" key="2">
    <source>
        <dbReference type="ARBA" id="ARBA00022670"/>
    </source>
</evidence>
<dbReference type="WBParaSite" id="TCONS_00010376.p1">
    <property type="protein sequence ID" value="TCONS_00010376.p1"/>
    <property type="gene ID" value="XLOC_003464"/>
</dbReference>
<feature type="active site" evidence="8">
    <location>
        <position position="1873"/>
    </location>
</feature>
<dbReference type="PANTHER" id="PTHR10127:SF780">
    <property type="entry name" value="METALLOENDOPEPTIDASE"/>
    <property type="match status" value="1"/>
</dbReference>
<feature type="disulfide bond" evidence="8">
    <location>
        <begin position="1348"/>
        <end position="1503"/>
    </location>
</feature>
<dbReference type="PROSITE" id="PS00022">
    <property type="entry name" value="EGF_1"/>
    <property type="match status" value="3"/>
</dbReference>
<feature type="domain" description="Peptidase M12A" evidence="10">
    <location>
        <begin position="132"/>
        <end position="327"/>
    </location>
</feature>
<feature type="binding site" evidence="8">
    <location>
        <position position="1411"/>
    </location>
    <ligand>
        <name>Zn(2+)</name>
        <dbReference type="ChEBI" id="CHEBI:29105"/>
        <note>catalytic</note>
    </ligand>
</feature>
<dbReference type="InterPro" id="IPR006026">
    <property type="entry name" value="Peptidase_Metallo"/>
</dbReference>
<feature type="binding site" evidence="8">
    <location>
        <position position="1401"/>
    </location>
    <ligand>
        <name>Zn(2+)</name>
        <dbReference type="ChEBI" id="CHEBI:29105"/>
        <note>catalytic</note>
    </ligand>
</feature>
<feature type="binding site" evidence="8">
    <location>
        <position position="1405"/>
    </location>
    <ligand>
        <name>Zn(2+)</name>
        <dbReference type="ChEBI" id="CHEBI:29105"/>
        <note>catalytic</note>
    </ligand>
</feature>
<feature type="binding site" evidence="8">
    <location>
        <position position="234"/>
    </location>
    <ligand>
        <name>Zn(2+)</name>
        <dbReference type="ChEBI" id="CHEBI:29105"/>
        <note>catalytic</note>
    </ligand>
</feature>
<feature type="active site" evidence="8">
    <location>
        <position position="1402"/>
    </location>
</feature>
<evidence type="ECO:0000256" key="3">
    <source>
        <dbReference type="ARBA" id="ARBA00022723"/>
    </source>
</evidence>
<evidence type="ECO:0000256" key="7">
    <source>
        <dbReference type="ARBA" id="ARBA00023157"/>
    </source>
</evidence>
<evidence type="ECO:0000256" key="9">
    <source>
        <dbReference type="RuleBase" id="RU361183"/>
    </source>
</evidence>
<dbReference type="InterPro" id="IPR009030">
    <property type="entry name" value="Growth_fac_rcpt_cys_sf"/>
</dbReference>
<dbReference type="InterPro" id="IPR034035">
    <property type="entry name" value="Astacin-like_dom"/>
</dbReference>
<evidence type="ECO:0000259" key="10">
    <source>
        <dbReference type="PROSITE" id="PS51864"/>
    </source>
</evidence>
<dbReference type="PROSITE" id="PS51864">
    <property type="entry name" value="ASTACIN"/>
    <property type="match status" value="4"/>
</dbReference>
<feature type="disulfide bond" evidence="8">
    <location>
        <begin position="1819"/>
        <end position="1974"/>
    </location>
</feature>
<dbReference type="InterPro" id="IPR000742">
    <property type="entry name" value="EGF"/>
</dbReference>
<evidence type="ECO:0000256" key="1">
    <source>
        <dbReference type="ARBA" id="ARBA00022536"/>
    </source>
</evidence>
<organism evidence="11 12">
    <name type="scientific">Strongyloides stercoralis</name>
    <name type="common">Threadworm</name>
    <dbReference type="NCBI Taxonomy" id="6248"/>
    <lineage>
        <taxon>Eukaryota</taxon>
        <taxon>Metazoa</taxon>
        <taxon>Ecdysozoa</taxon>
        <taxon>Nematoda</taxon>
        <taxon>Chromadorea</taxon>
        <taxon>Rhabditida</taxon>
        <taxon>Tylenchina</taxon>
        <taxon>Panagrolaimomorpha</taxon>
        <taxon>Strongyloidoidea</taxon>
        <taxon>Strongyloididae</taxon>
        <taxon>Strongyloides</taxon>
    </lineage>
</organism>
<feature type="binding site" evidence="8">
    <location>
        <position position="1876"/>
    </location>
    <ligand>
        <name>Zn(2+)</name>
        <dbReference type="ChEBI" id="CHEBI:29105"/>
        <note>catalytic</note>
    </ligand>
</feature>
<keyword evidence="6 8" id="KW-0482">Metalloprotease</keyword>
<sequence>VNINYDISAIKDKKNIIFYFVTGGSKHYYEDLRHTKRALQVMSDMSRRMRRQSVRTGMLQQKKKFNAVNMWHKGYTKVRMINIMRNPNLYQGDVLFTRYQATYMVNKIRTHMQRKGIRYPQFFFLNSTRTKRKVKTDVFFRWDMPVPFYVKEGVNPTTVENALLILQQRTCLRFQKSPGPISGRSGIHYIYGDGCKSYIGRIATDRPQEISLGNDCDDIAVAQHETLHALGLFHEQSRYDRDKYINIIQQNVIPKQLHNFDIVDREDAEDYGLPYDYTSVMHYPINLFSVNNEPTTFPKDKTYSRSVGTQDALTYIDVKFINIHYCSHICRARIKCVNWGYQDPNNCDRCRCPTGFYGRDCNNIGWPSNECGQTVYKITDQVQSVYVQGKKKCAFIIEGPPGTKIAYKIVESRISPAFTTRCTYDNTVEIKYRKDKSVSGARHCLRSMETPSFSNDDLLEILYRSNQTDNFALINFLIIDKEIHHQRIYWTEALRINEDFQRSRLRRMATTTTLFQGNYYTCRKAGQRGYQCKKSVTKNEEKGKNSAKTMLIKRSKAKEVQQLLDLIRMDDETSDNTDDRDRIQNNKQEGIFKMLAETGFNKTIFLESAKYIKIKKTELKGLDGKIIKLYTYIKVDLEFEDQKTSTNVLILKDKDILAIGDYDGIIVNHGVETFKNGDSTLQRTGMEELPTYHYVWQRKLNSKKGKLERPNQTKKLKKDKDGLACINIIFFIFIKYNFYFINGGSVHYYEDLKHTKRALQVMSDMSRRMRRQSVRMGMLKQKKNFNAVDAWKRGYRKIRILNIMKNPYLYQGDVLFTKIQASYMVNQIRVHLKRKGIRYPQFFFLNSTRIKRKVKSDVFYKWDMPVAYFVKQGVNPQTVDSALLHLQQRTCLRFQRSAQPLPVGMVGIHYIYGDGCQSYIGKVYTDRAQEVSLGNNCDHPSLVQHETLHAMGLFHEQSRYDRDKYINVIQQNVIPNQLHNFDIVDREDSENYGLPYDYTSVMHYPISLFSVNDQPTTFPKDKTYAQSVGTQDALTFIDVKFINIHYCSHICPRGIQCVNWGYQDPNNCNQCKCPPGFHGRDCGNIGWPSNECGQTVYKITDQVQAISVQGSKICIFMIEGQPGTKIAYKIVESRVSPGFTDHCSYENTVEVKYWKDKSVSGARYCLRPMEIPRFSNDDLLEVVYRSNQTNNFAFILYFVNGGSLHYYEDLKHTKRALQVMSDMSRRMRRQSVRTKIMPQKKSNAVNMWHKGYRKVRMINIMRNPNLYQGDVLFTKYQATYMVGQIRTQMKSRGIRYPQFFFLNSTRMKRKVKTDVFFRWDMPVPFFIKEGVNPNTVESALLHLQQRTCLRFQRSPGPISGRSGIHYIYGDGCQSYIGKISTDRPQEVSLGNNCDHPSLVQHETLHAMGLFHEQSRYDRDKYINIIQQNVIPNQLHNFNIVGKEDAEDYGLPYDYTSVMHYPINLFSVNNEPTTFPKDKTYAQSVGTQDALTYIDVKFINIHYCSHICPGRIKCVNWGYQDPNDCNKCKCPPGFHGRDCGNIGWPLNECGQTVFKVTDQVQSIYVKGSKTCIYMIEGPPGTKIAYKIVECIIDPAFKSQCTYENTVEVKYWKDKSVSGARYCLRPMDIPRFSNDDLLEIVYRSNETTNFAFISLNMYKHIFLLIFKIFYFVNGNSLEYLENLKHTERALRVMADMSRRLRRQSIRTGLAPKKSFNAVNAWKRGFTKMRIVNIMKNPYFYQGDVLFTKIQATYMVEQIRMHLKSKNIRYPSFFFQNSTRMKRRAKSSHFLKWDLPIPVFIHPKLHRQFIERSLAEIQHNTCIRFKKAPQPIDGYPGISFLPGTGCSSYVGKAYDDKFQEVIIGEECYKTAIIQHEVLHTLGFFHEQSRYDRDKYVQIVQQNISPNKWHNFDIVEKEDSKDYGLPYDYASIMHYPLTLFSVNNQPTTFPKDKNYILAVGVQEKLTFTDIKYINLHYCSRACPTSLPCGNWGYQDPNNCNQCICPPGFNGRNCGTIGLSARTCGETVFKASENVQGIYVSGVKICHFMIQAPQGTRIAFKMVEGSIYPNYKEFCTYDNTIEIKYWKDKSVSGARYCHTPMDIPRFAQDNLLEIIYRSNDTENYAYLVYKAVTNF</sequence>
<dbReference type="PANTHER" id="PTHR10127">
    <property type="entry name" value="DISCOIDIN, CUB, EGF, LAMININ , AND ZINC METALLOPROTEASE DOMAIN CONTAINING"/>
    <property type="match status" value="1"/>
</dbReference>
<feature type="domain" description="Peptidase M12A" evidence="10">
    <location>
        <begin position="1309"/>
        <end position="1504"/>
    </location>
</feature>
<feature type="binding site" evidence="8">
    <location>
        <position position="949"/>
    </location>
    <ligand>
        <name>Zn(2+)</name>
        <dbReference type="ChEBI" id="CHEBI:29105"/>
        <note>catalytic</note>
    </ligand>
</feature>
<reference evidence="12" key="1">
    <citation type="submission" date="2024-02" db="UniProtKB">
        <authorList>
            <consortium name="WormBaseParasite"/>
        </authorList>
    </citation>
    <scope>IDENTIFICATION</scope>
</reference>
<dbReference type="PROSITE" id="PS01186">
    <property type="entry name" value="EGF_2"/>
    <property type="match status" value="3"/>
</dbReference>
<keyword evidence="2 8" id="KW-0645">Protease</keyword>